<organism evidence="2 3">
    <name type="scientific">Actinomycetospora aurantiaca</name>
    <dbReference type="NCBI Taxonomy" id="3129233"/>
    <lineage>
        <taxon>Bacteria</taxon>
        <taxon>Bacillati</taxon>
        <taxon>Actinomycetota</taxon>
        <taxon>Actinomycetes</taxon>
        <taxon>Pseudonocardiales</taxon>
        <taxon>Pseudonocardiaceae</taxon>
        <taxon>Actinomycetospora</taxon>
    </lineage>
</organism>
<evidence type="ECO:0008006" key="4">
    <source>
        <dbReference type="Google" id="ProtNLM"/>
    </source>
</evidence>
<dbReference type="EMBL" id="JBBEGN010000007">
    <property type="protein sequence ID" value="MEJ2869285.1"/>
    <property type="molecule type" value="Genomic_DNA"/>
</dbReference>
<evidence type="ECO:0000313" key="3">
    <source>
        <dbReference type="Proteomes" id="UP001385809"/>
    </source>
</evidence>
<keyword evidence="3" id="KW-1185">Reference proteome</keyword>
<evidence type="ECO:0000256" key="1">
    <source>
        <dbReference type="SAM" id="MobiDB-lite"/>
    </source>
</evidence>
<protein>
    <recommendedName>
        <fullName evidence="4">TolA protein</fullName>
    </recommendedName>
</protein>
<accession>A0ABU8MPP6</accession>
<feature type="compositionally biased region" description="Basic and acidic residues" evidence="1">
    <location>
        <begin position="67"/>
        <end position="189"/>
    </location>
</feature>
<sequence>MSNPVSAVAGPVISLGFGVARLPVGLLAQITGNGRNPEFGPSLAIDGLEAGVRQVVGSLLGDPDLARQGEVKDARVQQRTEAAEREEAAQARRQVADDRLEQRREADQQARRQAREQEKAQHEKLEEEKRRREQQAKEREQQRKQDAKREEQRRQEIADEKAHEAKRTRVQAETEAVEAEREAAARKAEALGTAEAADAAREQR</sequence>
<gene>
    <name evidence="2" type="ORF">WCD74_16030</name>
</gene>
<proteinExistence type="predicted"/>
<evidence type="ECO:0000313" key="2">
    <source>
        <dbReference type="EMBL" id="MEJ2869285.1"/>
    </source>
</evidence>
<feature type="region of interest" description="Disordered" evidence="1">
    <location>
        <begin position="67"/>
        <end position="204"/>
    </location>
</feature>
<name>A0ABU8MPP6_9PSEU</name>
<dbReference type="RefSeq" id="WP_337695861.1">
    <property type="nucleotide sequence ID" value="NZ_JBBEGN010000007.1"/>
</dbReference>
<comment type="caution">
    <text evidence="2">The sequence shown here is derived from an EMBL/GenBank/DDBJ whole genome shotgun (WGS) entry which is preliminary data.</text>
</comment>
<reference evidence="2 3" key="1">
    <citation type="submission" date="2024-03" db="EMBL/GenBank/DDBJ databases">
        <title>Actinomycetospora sp. OC33-EN08, a novel actinomycete isolated from wild orchid (Aerides multiflora).</title>
        <authorList>
            <person name="Suriyachadkun C."/>
        </authorList>
    </citation>
    <scope>NUCLEOTIDE SEQUENCE [LARGE SCALE GENOMIC DNA]</scope>
    <source>
        <strain evidence="2 3">OC33-EN08</strain>
    </source>
</reference>
<dbReference type="Proteomes" id="UP001385809">
    <property type="component" value="Unassembled WGS sequence"/>
</dbReference>